<dbReference type="GO" id="GO:0070273">
    <property type="term" value="F:phosphatidylinositol-4-phosphate binding"/>
    <property type="evidence" value="ECO:0007669"/>
    <property type="project" value="InterPro"/>
</dbReference>
<organism evidence="5 6">
    <name type="scientific">Micromonospora auratinigra</name>
    <dbReference type="NCBI Taxonomy" id="261654"/>
    <lineage>
        <taxon>Bacteria</taxon>
        <taxon>Bacillati</taxon>
        <taxon>Actinomycetota</taxon>
        <taxon>Actinomycetes</taxon>
        <taxon>Micromonosporales</taxon>
        <taxon>Micromonosporaceae</taxon>
        <taxon>Micromonospora</taxon>
    </lineage>
</organism>
<dbReference type="RefSeq" id="WP_091667759.1">
    <property type="nucleotide sequence ID" value="NZ_LT594323.1"/>
</dbReference>
<dbReference type="PANTHER" id="PTHR12704:SF2">
    <property type="entry name" value="GOLGI PHOSPHOPROTEIN 3 HOMOLOG SAURON"/>
    <property type="match status" value="1"/>
</dbReference>
<dbReference type="GO" id="GO:0012505">
    <property type="term" value="C:endomembrane system"/>
    <property type="evidence" value="ECO:0007669"/>
    <property type="project" value="UniProtKB-ARBA"/>
</dbReference>
<dbReference type="AlphaFoldDB" id="A0A1A9A1F6"/>
<evidence type="ECO:0000256" key="1">
    <source>
        <dbReference type="ARBA" id="ARBA00004255"/>
    </source>
</evidence>
<dbReference type="Proteomes" id="UP000199385">
    <property type="component" value="Chromosome I"/>
</dbReference>
<dbReference type="GO" id="GO:0048194">
    <property type="term" value="P:Golgi vesicle budding"/>
    <property type="evidence" value="ECO:0007669"/>
    <property type="project" value="TreeGrafter"/>
</dbReference>
<reference evidence="6" key="1">
    <citation type="submission" date="2016-06" db="EMBL/GenBank/DDBJ databases">
        <authorList>
            <person name="Varghese N."/>
            <person name="Submissions Spin"/>
        </authorList>
    </citation>
    <scope>NUCLEOTIDE SEQUENCE [LARGE SCALE GENOMIC DNA]</scope>
    <source>
        <strain evidence="6">DSM 44815</strain>
    </source>
</reference>
<evidence type="ECO:0000256" key="3">
    <source>
        <dbReference type="ARBA" id="ARBA00023121"/>
    </source>
</evidence>
<evidence type="ECO:0000256" key="2">
    <source>
        <dbReference type="ARBA" id="ARBA00023034"/>
    </source>
</evidence>
<dbReference type="OrthoDB" id="4962633at2"/>
<dbReference type="GO" id="GO:0005829">
    <property type="term" value="C:cytosol"/>
    <property type="evidence" value="ECO:0007669"/>
    <property type="project" value="TreeGrafter"/>
</dbReference>
<proteinExistence type="predicted"/>
<protein>
    <submittedName>
        <fullName evidence="5">Golgi phosphoprotein 3 (GPP34)</fullName>
    </submittedName>
</protein>
<keyword evidence="3" id="KW-0446">Lipid-binding</keyword>
<evidence type="ECO:0000256" key="4">
    <source>
        <dbReference type="ARBA" id="ARBA00023136"/>
    </source>
</evidence>
<dbReference type="STRING" id="261654.GA0070611_4617"/>
<dbReference type="GO" id="GO:0043001">
    <property type="term" value="P:Golgi to plasma membrane protein transport"/>
    <property type="evidence" value="ECO:0007669"/>
    <property type="project" value="TreeGrafter"/>
</dbReference>
<keyword evidence="4" id="KW-0472">Membrane</keyword>
<accession>A0A1A9A1F6</accession>
<dbReference type="InterPro" id="IPR008628">
    <property type="entry name" value="GPP34-like"/>
</dbReference>
<dbReference type="EMBL" id="LT594323">
    <property type="protein sequence ID" value="SBT49981.1"/>
    <property type="molecule type" value="Genomic_DNA"/>
</dbReference>
<keyword evidence="6" id="KW-1185">Reference proteome</keyword>
<name>A0A1A9A1F6_9ACTN</name>
<sequence>MSAVTLAAELALLSYDDAAGTNRLGTPKLDYGLAGAVLLELALAGRLAVTDGKVSVVDPAPVGSPLLDEALGRIAADDRRRRPKDWIVRLSKGLRERVLDGLVADGVLRRDAGRVLGIVPRTRYPSPTGAEPPVEADARQRLVGAVGGEGAVAPGTAALLALVRAVGLDRRLFRDLPRDRVKRRLKEIDEGAWAPAAVKRALDELHVALMAMASTSAIVATTTGS</sequence>
<evidence type="ECO:0000313" key="6">
    <source>
        <dbReference type="Proteomes" id="UP000199385"/>
    </source>
</evidence>
<dbReference type="Pfam" id="PF05719">
    <property type="entry name" value="GPP34"/>
    <property type="match status" value="1"/>
</dbReference>
<dbReference type="GO" id="GO:0006890">
    <property type="term" value="P:retrograde vesicle-mediated transport, Golgi to endoplasmic reticulum"/>
    <property type="evidence" value="ECO:0007669"/>
    <property type="project" value="TreeGrafter"/>
</dbReference>
<gene>
    <name evidence="5" type="ORF">GA0070611_4617</name>
</gene>
<keyword evidence="2" id="KW-0333">Golgi apparatus</keyword>
<dbReference type="GO" id="GO:0007030">
    <property type="term" value="P:Golgi organization"/>
    <property type="evidence" value="ECO:0007669"/>
    <property type="project" value="TreeGrafter"/>
</dbReference>
<dbReference type="PANTHER" id="PTHR12704">
    <property type="entry name" value="TRANS-GOLGI PROTEIN GMX33"/>
    <property type="match status" value="1"/>
</dbReference>
<dbReference type="PATRIC" id="fig|261654.4.peg.4683"/>
<dbReference type="Gene3D" id="1.10.3630.10">
    <property type="entry name" value="yeast vps74-n-term truncation variant domain like"/>
    <property type="match status" value="1"/>
</dbReference>
<comment type="subcellular location">
    <subcellularLocation>
        <location evidence="1">Golgi apparatus membrane</location>
        <topology evidence="1">Peripheral membrane protein</topology>
        <orientation evidence="1">Cytoplasmic side</orientation>
    </subcellularLocation>
</comment>
<evidence type="ECO:0000313" key="5">
    <source>
        <dbReference type="EMBL" id="SBT49981.1"/>
    </source>
</evidence>
<dbReference type="InterPro" id="IPR038261">
    <property type="entry name" value="GPP34-like_sf"/>
</dbReference>